<accession>A0A381N6P4</accession>
<feature type="transmembrane region" description="Helical" evidence="1">
    <location>
        <begin position="6"/>
        <end position="22"/>
    </location>
</feature>
<keyword evidence="1" id="KW-1133">Transmembrane helix</keyword>
<organism evidence="2">
    <name type="scientific">marine metagenome</name>
    <dbReference type="NCBI Taxonomy" id="408172"/>
    <lineage>
        <taxon>unclassified sequences</taxon>
        <taxon>metagenomes</taxon>
        <taxon>ecological metagenomes</taxon>
    </lineage>
</organism>
<name>A0A381N6P4_9ZZZZ</name>
<reference evidence="2" key="1">
    <citation type="submission" date="2018-05" db="EMBL/GenBank/DDBJ databases">
        <authorList>
            <person name="Lanie J.A."/>
            <person name="Ng W.-L."/>
            <person name="Kazmierczak K.M."/>
            <person name="Andrzejewski T.M."/>
            <person name="Davidsen T.M."/>
            <person name="Wayne K.J."/>
            <person name="Tettelin H."/>
            <person name="Glass J.I."/>
            <person name="Rusch D."/>
            <person name="Podicherti R."/>
            <person name="Tsui H.-C.T."/>
            <person name="Winkler M.E."/>
        </authorList>
    </citation>
    <scope>NUCLEOTIDE SEQUENCE</scope>
</reference>
<proteinExistence type="predicted"/>
<sequence>VLKRLRWLILGGVFGAGSSVWVRRRVRNLVERYGPVRGTATVVGTARRVGRDLREAWADGQREMRDTETELRREQIKLSDRN</sequence>
<evidence type="ECO:0000313" key="2">
    <source>
        <dbReference type="EMBL" id="SUZ49263.1"/>
    </source>
</evidence>
<dbReference type="AlphaFoldDB" id="A0A381N6P4"/>
<dbReference type="EMBL" id="UINC01000111">
    <property type="protein sequence ID" value="SUZ49263.1"/>
    <property type="molecule type" value="Genomic_DNA"/>
</dbReference>
<feature type="non-terminal residue" evidence="2">
    <location>
        <position position="1"/>
    </location>
</feature>
<keyword evidence="1" id="KW-0812">Transmembrane</keyword>
<protein>
    <submittedName>
        <fullName evidence="2">Uncharacterized protein</fullName>
    </submittedName>
</protein>
<evidence type="ECO:0000256" key="1">
    <source>
        <dbReference type="SAM" id="Phobius"/>
    </source>
</evidence>
<keyword evidence="1" id="KW-0472">Membrane</keyword>
<gene>
    <name evidence="2" type="ORF">METZ01_LOCUS2117</name>
</gene>